<dbReference type="OrthoDB" id="8921497at2759"/>
<sequence>MESTVEISSEEYEAAKILLSLKYSGNSDTGPQFPSGSCAPIQTPMIMLSPCATTSALPIATPYVLWHDLFSEDRERHGFTTEELVALKGMYASSGGRPTVLERKSLMARFGLLKEKPCYGKLIKPKLAEGVKFDTERVIKMAGQGAVYVRSLFPITEEDEDDEKLYNSTFQTSETGGTGNQTNVVTHTFTSASSQQEQISNAVLINGLPEHMCSPHFNGDGILDVLSVVEESESNSDTPDVVVVGSNNVFNESNVTVVQSGSNGDTPEVDVVETASGNNVMDLSNVTMVEIQGNRNEPVETVQVIEQQQQHQILKIHRLNVKKDMINAFKDPSVMDCDLTFVFIDGRGNEEKGSGVGVYLPLLLSKTFLSYVLFGESSISDPSILIQSFMQYISADERRIIDKGLSGDLDFENEDEFKELLDVLKMYDCRSRVTQENIKKVIQEIAHKKIIQKPQYVTDCGKILSKSLQKLFPLQIP</sequence>
<comment type="caution">
    <text evidence="1">The sequence shown here is derived from an EMBL/GenBank/DDBJ whole genome shotgun (WGS) entry which is preliminary data.</text>
</comment>
<name>A0A6S7HMG9_PARCT</name>
<protein>
    <submittedName>
        <fullName evidence="1">Uncharacterized protein</fullName>
    </submittedName>
</protein>
<dbReference type="EMBL" id="CACRXK020002836">
    <property type="protein sequence ID" value="CAB3996281.1"/>
    <property type="molecule type" value="Genomic_DNA"/>
</dbReference>
<keyword evidence="2" id="KW-1185">Reference proteome</keyword>
<proteinExistence type="predicted"/>
<organism evidence="1 2">
    <name type="scientific">Paramuricea clavata</name>
    <name type="common">Red gorgonian</name>
    <name type="synonym">Violescent sea-whip</name>
    <dbReference type="NCBI Taxonomy" id="317549"/>
    <lineage>
        <taxon>Eukaryota</taxon>
        <taxon>Metazoa</taxon>
        <taxon>Cnidaria</taxon>
        <taxon>Anthozoa</taxon>
        <taxon>Octocorallia</taxon>
        <taxon>Malacalcyonacea</taxon>
        <taxon>Plexauridae</taxon>
        <taxon>Paramuricea</taxon>
    </lineage>
</organism>
<accession>A0A6S7HMG9</accession>
<gene>
    <name evidence="1" type="ORF">PACLA_8A013775</name>
</gene>
<evidence type="ECO:0000313" key="1">
    <source>
        <dbReference type="EMBL" id="CAB3996281.1"/>
    </source>
</evidence>
<evidence type="ECO:0000313" key="2">
    <source>
        <dbReference type="Proteomes" id="UP001152795"/>
    </source>
</evidence>
<dbReference type="AlphaFoldDB" id="A0A6S7HMG9"/>
<dbReference type="Proteomes" id="UP001152795">
    <property type="component" value="Unassembled WGS sequence"/>
</dbReference>
<reference evidence="1" key="1">
    <citation type="submission" date="2020-04" db="EMBL/GenBank/DDBJ databases">
        <authorList>
            <person name="Alioto T."/>
            <person name="Alioto T."/>
            <person name="Gomez Garrido J."/>
        </authorList>
    </citation>
    <scope>NUCLEOTIDE SEQUENCE</scope>
    <source>
        <strain evidence="1">A484AB</strain>
    </source>
</reference>